<dbReference type="OrthoDB" id="3829429at2"/>
<evidence type="ECO:0000259" key="6">
    <source>
        <dbReference type="Pfam" id="PF13515"/>
    </source>
</evidence>
<feature type="domain" description="Integral membrane bound transporter" evidence="6">
    <location>
        <begin position="185"/>
        <end position="312"/>
    </location>
</feature>
<feature type="transmembrane region" description="Helical" evidence="5">
    <location>
        <begin position="87"/>
        <end position="105"/>
    </location>
</feature>
<dbReference type="Proteomes" id="UP000306912">
    <property type="component" value="Unassembled WGS sequence"/>
</dbReference>
<comment type="subcellular location">
    <subcellularLocation>
        <location evidence="1">Membrane</location>
        <topology evidence="1">Multi-pass membrane protein</topology>
    </subcellularLocation>
</comment>
<keyword evidence="2 5" id="KW-0812">Transmembrane</keyword>
<feature type="transmembrane region" description="Helical" evidence="5">
    <location>
        <begin position="221"/>
        <end position="241"/>
    </location>
</feature>
<feature type="transmembrane region" description="Helical" evidence="5">
    <location>
        <begin position="176"/>
        <end position="195"/>
    </location>
</feature>
<accession>A0A5R8QAE8</accession>
<proteinExistence type="predicted"/>
<feature type="transmembrane region" description="Helical" evidence="5">
    <location>
        <begin position="253"/>
        <end position="279"/>
    </location>
</feature>
<evidence type="ECO:0000256" key="2">
    <source>
        <dbReference type="ARBA" id="ARBA00022692"/>
    </source>
</evidence>
<dbReference type="Pfam" id="PF13515">
    <property type="entry name" value="FUSC_2"/>
    <property type="match status" value="1"/>
</dbReference>
<evidence type="ECO:0000256" key="5">
    <source>
        <dbReference type="SAM" id="Phobius"/>
    </source>
</evidence>
<dbReference type="AlphaFoldDB" id="A0A5R8QAE8"/>
<feature type="transmembrane region" description="Helical" evidence="5">
    <location>
        <begin position="112"/>
        <end position="130"/>
    </location>
</feature>
<sequence>MFWEKVRAEFQWDSRNIIFIAVLLLIPISLIMVQEQRLALLSIISLIPAAIAGVAPKRKKRVSIVLVGLFMGISILIGAIIKFYMTEIGAAVFIFLLAFAAALIAAKRNSPIVMTFIVPVIGIGLSMTTIESALAFMIVIAINAVFAFGVSLIFPEREVVAQQPQAIMLTEKDAKLYGIALGAAMAVSTMLSFFWDHSGWIVGSTGLVMRPYFNKQVSRSLWRAGSIIIGMVIISVAYYYIPEITRTGIFAMIAILLLAGFHKSTAYITPFFVTFMTFSFLLYPGSNDKLIAQYLLERIVWVLLGIVIAFIFGQIFMLVRKIRDKKTVV</sequence>
<dbReference type="RefSeq" id="WP_138191109.1">
    <property type="nucleotide sequence ID" value="NZ_VBWP01000006.1"/>
</dbReference>
<comment type="caution">
    <text evidence="7">The sequence shown here is derived from an EMBL/GenBank/DDBJ whole genome shotgun (WGS) entry which is preliminary data.</text>
</comment>
<organism evidence="7 8">
    <name type="scientific">Culicoidibacter larvae</name>
    <dbReference type="NCBI Taxonomy" id="2579976"/>
    <lineage>
        <taxon>Bacteria</taxon>
        <taxon>Bacillati</taxon>
        <taxon>Bacillota</taxon>
        <taxon>Culicoidibacteria</taxon>
        <taxon>Culicoidibacterales</taxon>
        <taxon>Culicoidibacteraceae</taxon>
        <taxon>Culicoidibacter</taxon>
    </lineage>
</organism>
<evidence type="ECO:0000256" key="4">
    <source>
        <dbReference type="ARBA" id="ARBA00023136"/>
    </source>
</evidence>
<evidence type="ECO:0000256" key="3">
    <source>
        <dbReference type="ARBA" id="ARBA00022989"/>
    </source>
</evidence>
<feature type="transmembrane region" description="Helical" evidence="5">
    <location>
        <begin position="38"/>
        <end position="55"/>
    </location>
</feature>
<name>A0A5R8QAE8_9FIRM</name>
<dbReference type="EMBL" id="VBWP01000006">
    <property type="protein sequence ID" value="TLG72883.1"/>
    <property type="molecule type" value="Genomic_DNA"/>
</dbReference>
<reference evidence="7 8" key="1">
    <citation type="submission" date="2019-05" db="EMBL/GenBank/DDBJ databases">
        <title>Culicoidintestinum kansasii gen. nov., sp. nov. from the gastrointestinal tract of the biting midge, Culicoides sonorensis.</title>
        <authorList>
            <person name="Neupane S."/>
            <person name="Ghosh A."/>
            <person name="Gunther S."/>
            <person name="Martin K."/>
            <person name="Zurek L."/>
        </authorList>
    </citation>
    <scope>NUCLEOTIDE SEQUENCE [LARGE SCALE GENOMIC DNA]</scope>
    <source>
        <strain evidence="7 8">CS-1</strain>
    </source>
</reference>
<keyword evidence="3 5" id="KW-1133">Transmembrane helix</keyword>
<feature type="transmembrane region" description="Helical" evidence="5">
    <location>
        <begin position="62"/>
        <end position="81"/>
    </location>
</feature>
<keyword evidence="8" id="KW-1185">Reference proteome</keyword>
<gene>
    <name evidence="7" type="ORF">FEZ08_07490</name>
</gene>
<dbReference type="GO" id="GO:0016020">
    <property type="term" value="C:membrane"/>
    <property type="evidence" value="ECO:0007669"/>
    <property type="project" value="UniProtKB-SubCell"/>
</dbReference>
<evidence type="ECO:0000313" key="7">
    <source>
        <dbReference type="EMBL" id="TLG72883.1"/>
    </source>
</evidence>
<protein>
    <submittedName>
        <fullName evidence="7">FUSC family protein</fullName>
    </submittedName>
</protein>
<dbReference type="InterPro" id="IPR049453">
    <property type="entry name" value="Memb_transporter_dom"/>
</dbReference>
<keyword evidence="4 5" id="KW-0472">Membrane</keyword>
<dbReference type="InParanoid" id="A0A5R8QAE8"/>
<feature type="transmembrane region" description="Helical" evidence="5">
    <location>
        <begin position="299"/>
        <end position="319"/>
    </location>
</feature>
<evidence type="ECO:0000313" key="8">
    <source>
        <dbReference type="Proteomes" id="UP000306912"/>
    </source>
</evidence>
<feature type="transmembrane region" description="Helical" evidence="5">
    <location>
        <begin position="136"/>
        <end position="155"/>
    </location>
</feature>
<feature type="transmembrane region" description="Helical" evidence="5">
    <location>
        <begin position="12"/>
        <end position="32"/>
    </location>
</feature>
<evidence type="ECO:0000256" key="1">
    <source>
        <dbReference type="ARBA" id="ARBA00004141"/>
    </source>
</evidence>